<feature type="transmembrane region" description="Helical" evidence="2">
    <location>
        <begin position="9"/>
        <end position="26"/>
    </location>
</feature>
<keyword evidence="2" id="KW-0472">Membrane</keyword>
<gene>
    <name evidence="3" type="ORF">EQM13_10675</name>
</gene>
<reference evidence="4" key="1">
    <citation type="submission" date="2019-01" db="EMBL/GenBank/DDBJ databases">
        <title>Draft genomes of a novel of Sporanaerobacter strains.</title>
        <authorList>
            <person name="Ma S."/>
        </authorList>
    </citation>
    <scope>NUCLEOTIDE SEQUENCE [LARGE SCALE GENOMIC DNA]</scope>
    <source>
        <strain evidence="4">NJN-17</strain>
    </source>
</reference>
<dbReference type="RefSeq" id="WP_128752653.1">
    <property type="nucleotide sequence ID" value="NZ_CP035282.1"/>
</dbReference>
<dbReference type="EMBL" id="CP035282">
    <property type="protein sequence ID" value="QAT62017.1"/>
    <property type="molecule type" value="Genomic_DNA"/>
</dbReference>
<feature type="compositionally biased region" description="Basic and acidic residues" evidence="1">
    <location>
        <begin position="97"/>
        <end position="106"/>
    </location>
</feature>
<proteinExistence type="predicted"/>
<feature type="compositionally biased region" description="Basic and acidic residues" evidence="1">
    <location>
        <begin position="70"/>
        <end position="80"/>
    </location>
</feature>
<keyword evidence="2" id="KW-0812">Transmembrane</keyword>
<keyword evidence="4" id="KW-1185">Reference proteome</keyword>
<evidence type="ECO:0000313" key="3">
    <source>
        <dbReference type="EMBL" id="QAT62017.1"/>
    </source>
</evidence>
<dbReference type="Proteomes" id="UP000287969">
    <property type="component" value="Chromosome"/>
</dbReference>
<name>A0A410QDD5_9FIRM</name>
<sequence length="221" mass="25059">MKKHKKGKYIFLGIVVILILAVSINWRKIKFTFEMISAYKNAEENKSDDSSSENENKNPDDIKNPILKVIESETGKKDSQNPDSTDDNTGENTNTDDSDKSQGKGKEDAAYIGILEEYNGKFEKLQSEYEGNLDSVISGAYQEYKSGNISNAKLAAKYISEGSRLEKECDAKFNSLIKKIEGELKDKNYNTSIVNDLKDYYNSYKSARREELMSKAKSYMK</sequence>
<dbReference type="OrthoDB" id="2452361at2"/>
<feature type="compositionally biased region" description="Basic and acidic residues" evidence="1">
    <location>
        <begin position="42"/>
        <end position="63"/>
    </location>
</feature>
<accession>A0A410QDD5</accession>
<evidence type="ECO:0000256" key="1">
    <source>
        <dbReference type="SAM" id="MobiDB-lite"/>
    </source>
</evidence>
<evidence type="ECO:0000313" key="4">
    <source>
        <dbReference type="Proteomes" id="UP000287969"/>
    </source>
</evidence>
<feature type="region of interest" description="Disordered" evidence="1">
    <location>
        <begin position="42"/>
        <end position="106"/>
    </location>
</feature>
<dbReference type="KEGG" id="spoa:EQM13_10675"/>
<organism evidence="3 4">
    <name type="scientific">Acidilutibacter cellobiosedens</name>
    <dbReference type="NCBI Taxonomy" id="2507161"/>
    <lineage>
        <taxon>Bacteria</taxon>
        <taxon>Bacillati</taxon>
        <taxon>Bacillota</taxon>
        <taxon>Tissierellia</taxon>
        <taxon>Tissierellales</taxon>
        <taxon>Acidilutibacteraceae</taxon>
        <taxon>Acidilutibacter</taxon>
    </lineage>
</organism>
<keyword evidence="2" id="KW-1133">Transmembrane helix</keyword>
<evidence type="ECO:0000256" key="2">
    <source>
        <dbReference type="SAM" id="Phobius"/>
    </source>
</evidence>
<dbReference type="AlphaFoldDB" id="A0A410QDD5"/>
<protein>
    <submittedName>
        <fullName evidence="3">Uncharacterized protein</fullName>
    </submittedName>
</protein>